<keyword evidence="6 18" id="KW-0645">Protease</keyword>
<dbReference type="HAMAP" id="MF_01458">
    <property type="entry name" value="FtsH"/>
    <property type="match status" value="1"/>
</dbReference>
<dbReference type="SUPFAM" id="SSF52540">
    <property type="entry name" value="P-loop containing nucleoside triphosphate hydrolases"/>
    <property type="match status" value="1"/>
</dbReference>
<dbReference type="AlphaFoldDB" id="A0A6A6Q7T5"/>
<dbReference type="Pfam" id="PF01434">
    <property type="entry name" value="Peptidase_M41"/>
    <property type="match status" value="1"/>
</dbReference>
<dbReference type="Pfam" id="PF17862">
    <property type="entry name" value="AAA_lid_3"/>
    <property type="match status" value="1"/>
</dbReference>
<dbReference type="GO" id="GO:0046872">
    <property type="term" value="F:metal ion binding"/>
    <property type="evidence" value="ECO:0007669"/>
    <property type="project" value="UniProtKB-KW"/>
</dbReference>
<dbReference type="InterPro" id="IPR003593">
    <property type="entry name" value="AAA+_ATPase"/>
</dbReference>
<dbReference type="GO" id="GO:0141164">
    <property type="term" value="P:mitochondrial protein quality control"/>
    <property type="evidence" value="ECO:0007669"/>
    <property type="project" value="UniProtKB-ARBA"/>
</dbReference>
<dbReference type="InterPro" id="IPR000642">
    <property type="entry name" value="Peptidase_M41"/>
</dbReference>
<keyword evidence="19" id="KW-1185">Reference proteome</keyword>
<dbReference type="GO" id="GO:0005743">
    <property type="term" value="C:mitochondrial inner membrane"/>
    <property type="evidence" value="ECO:0007669"/>
    <property type="project" value="TreeGrafter"/>
</dbReference>
<evidence type="ECO:0000256" key="14">
    <source>
        <dbReference type="ARBA" id="ARBA00023136"/>
    </source>
</evidence>
<evidence type="ECO:0000313" key="19">
    <source>
        <dbReference type="Proteomes" id="UP000799750"/>
    </source>
</evidence>
<comment type="similarity">
    <text evidence="5">In the N-terminal section; belongs to the AAA ATPase family.</text>
</comment>
<evidence type="ECO:0000256" key="13">
    <source>
        <dbReference type="ARBA" id="ARBA00023128"/>
    </source>
</evidence>
<dbReference type="Pfam" id="PF00004">
    <property type="entry name" value="AAA"/>
    <property type="match status" value="1"/>
</dbReference>
<evidence type="ECO:0000256" key="2">
    <source>
        <dbReference type="ARBA" id="ARBA00004173"/>
    </source>
</evidence>
<evidence type="ECO:0000256" key="10">
    <source>
        <dbReference type="ARBA" id="ARBA00022833"/>
    </source>
</evidence>
<dbReference type="GO" id="GO:0004222">
    <property type="term" value="F:metalloendopeptidase activity"/>
    <property type="evidence" value="ECO:0007669"/>
    <property type="project" value="InterPro"/>
</dbReference>
<organism evidence="18 19">
    <name type="scientific">Lophium mytilinum</name>
    <dbReference type="NCBI Taxonomy" id="390894"/>
    <lineage>
        <taxon>Eukaryota</taxon>
        <taxon>Fungi</taxon>
        <taxon>Dikarya</taxon>
        <taxon>Ascomycota</taxon>
        <taxon>Pezizomycotina</taxon>
        <taxon>Dothideomycetes</taxon>
        <taxon>Pleosporomycetidae</taxon>
        <taxon>Mytilinidiales</taxon>
        <taxon>Mytilinidiaceae</taxon>
        <taxon>Lophium</taxon>
    </lineage>
</organism>
<dbReference type="GO" id="GO:0005524">
    <property type="term" value="F:ATP binding"/>
    <property type="evidence" value="ECO:0007669"/>
    <property type="project" value="UniProtKB-KW"/>
</dbReference>
<dbReference type="InterPro" id="IPR003959">
    <property type="entry name" value="ATPase_AAA_core"/>
</dbReference>
<dbReference type="Gene3D" id="1.20.58.760">
    <property type="entry name" value="Peptidase M41"/>
    <property type="match status" value="1"/>
</dbReference>
<dbReference type="OrthoDB" id="1413014at2759"/>
<evidence type="ECO:0000256" key="5">
    <source>
        <dbReference type="ARBA" id="ARBA00010550"/>
    </source>
</evidence>
<dbReference type="FunFam" id="1.20.58.760:FF:000002">
    <property type="entry name" value="ATP-dependent zinc metalloprotease FtsH"/>
    <property type="match status" value="1"/>
</dbReference>
<evidence type="ECO:0000256" key="16">
    <source>
        <dbReference type="SAM" id="Phobius"/>
    </source>
</evidence>
<evidence type="ECO:0000256" key="4">
    <source>
        <dbReference type="ARBA" id="ARBA00010044"/>
    </source>
</evidence>
<dbReference type="InterPro" id="IPR048438">
    <property type="entry name" value="Yme1-like_N"/>
</dbReference>
<dbReference type="CDD" id="cd19501">
    <property type="entry name" value="RecA-like_FtsH"/>
    <property type="match status" value="1"/>
</dbReference>
<keyword evidence="12" id="KW-0482">Metalloprotease</keyword>
<evidence type="ECO:0000256" key="8">
    <source>
        <dbReference type="ARBA" id="ARBA00022741"/>
    </source>
</evidence>
<evidence type="ECO:0000256" key="3">
    <source>
        <dbReference type="ARBA" id="ARBA00004370"/>
    </source>
</evidence>
<dbReference type="InterPro" id="IPR037219">
    <property type="entry name" value="Peptidase_M41-like"/>
</dbReference>
<dbReference type="GO" id="GO:0004176">
    <property type="term" value="F:ATP-dependent peptidase activity"/>
    <property type="evidence" value="ECO:0007669"/>
    <property type="project" value="InterPro"/>
</dbReference>
<keyword evidence="8" id="KW-0547">Nucleotide-binding</keyword>
<evidence type="ECO:0000256" key="9">
    <source>
        <dbReference type="ARBA" id="ARBA00022801"/>
    </source>
</evidence>
<comment type="cofactor">
    <cofactor evidence="1">
        <name>Zn(2+)</name>
        <dbReference type="ChEBI" id="CHEBI:29105"/>
    </cofactor>
</comment>
<reference evidence="18" key="1">
    <citation type="journal article" date="2020" name="Stud. Mycol.">
        <title>101 Dothideomycetes genomes: a test case for predicting lifestyles and emergence of pathogens.</title>
        <authorList>
            <person name="Haridas S."/>
            <person name="Albert R."/>
            <person name="Binder M."/>
            <person name="Bloem J."/>
            <person name="Labutti K."/>
            <person name="Salamov A."/>
            <person name="Andreopoulos B."/>
            <person name="Baker S."/>
            <person name="Barry K."/>
            <person name="Bills G."/>
            <person name="Bluhm B."/>
            <person name="Cannon C."/>
            <person name="Castanera R."/>
            <person name="Culley D."/>
            <person name="Daum C."/>
            <person name="Ezra D."/>
            <person name="Gonzalez J."/>
            <person name="Henrissat B."/>
            <person name="Kuo A."/>
            <person name="Liang C."/>
            <person name="Lipzen A."/>
            <person name="Lutzoni F."/>
            <person name="Magnuson J."/>
            <person name="Mondo S."/>
            <person name="Nolan M."/>
            <person name="Ohm R."/>
            <person name="Pangilinan J."/>
            <person name="Park H.-J."/>
            <person name="Ramirez L."/>
            <person name="Alfaro M."/>
            <person name="Sun H."/>
            <person name="Tritt A."/>
            <person name="Yoshinaga Y."/>
            <person name="Zwiers L.-H."/>
            <person name="Turgeon B."/>
            <person name="Goodwin S."/>
            <person name="Spatafora J."/>
            <person name="Crous P."/>
            <person name="Grigoriev I."/>
        </authorList>
    </citation>
    <scope>NUCLEOTIDE SEQUENCE</scope>
    <source>
        <strain evidence="18">CBS 269.34</strain>
    </source>
</reference>
<comment type="subcellular location">
    <subcellularLocation>
        <location evidence="3">Membrane</location>
    </subcellularLocation>
    <subcellularLocation>
        <location evidence="2">Mitochondrion</location>
    </subcellularLocation>
</comment>
<proteinExistence type="inferred from homology"/>
<name>A0A6A6Q7T5_9PEZI</name>
<dbReference type="SUPFAM" id="SSF140990">
    <property type="entry name" value="FtsH protease domain-like"/>
    <property type="match status" value="1"/>
</dbReference>
<evidence type="ECO:0000256" key="12">
    <source>
        <dbReference type="ARBA" id="ARBA00023049"/>
    </source>
</evidence>
<evidence type="ECO:0000256" key="15">
    <source>
        <dbReference type="SAM" id="MobiDB-lite"/>
    </source>
</evidence>
<gene>
    <name evidence="18" type="ORF">BU16DRAFT_587014</name>
</gene>
<dbReference type="NCBIfam" id="TIGR01241">
    <property type="entry name" value="FtsH_fam"/>
    <property type="match status" value="1"/>
</dbReference>
<comment type="similarity">
    <text evidence="4">In the C-terminal section; belongs to the peptidase M41 family.</text>
</comment>
<keyword evidence="11" id="KW-0067">ATP-binding</keyword>
<feature type="compositionally biased region" description="Gly residues" evidence="15">
    <location>
        <begin position="818"/>
        <end position="832"/>
    </location>
</feature>
<keyword evidence="14 16" id="KW-0472">Membrane</keyword>
<dbReference type="Pfam" id="PF21232">
    <property type="entry name" value="Yme1-like_N"/>
    <property type="match status" value="1"/>
</dbReference>
<dbReference type="Proteomes" id="UP000799750">
    <property type="component" value="Unassembled WGS sequence"/>
</dbReference>
<dbReference type="InterPro" id="IPR027417">
    <property type="entry name" value="P-loop_NTPase"/>
</dbReference>
<evidence type="ECO:0000256" key="6">
    <source>
        <dbReference type="ARBA" id="ARBA00022670"/>
    </source>
</evidence>
<dbReference type="Gene3D" id="1.10.8.60">
    <property type="match status" value="1"/>
</dbReference>
<keyword evidence="13" id="KW-0496">Mitochondrion</keyword>
<dbReference type="GO" id="GO:0007005">
    <property type="term" value="P:mitochondrion organization"/>
    <property type="evidence" value="ECO:0007669"/>
    <property type="project" value="TreeGrafter"/>
</dbReference>
<evidence type="ECO:0000256" key="7">
    <source>
        <dbReference type="ARBA" id="ARBA00022723"/>
    </source>
</evidence>
<dbReference type="SMART" id="SM00382">
    <property type="entry name" value="AAA"/>
    <property type="match status" value="1"/>
</dbReference>
<accession>A0A6A6Q7T5</accession>
<dbReference type="EMBL" id="MU004203">
    <property type="protein sequence ID" value="KAF2488508.1"/>
    <property type="molecule type" value="Genomic_DNA"/>
</dbReference>
<dbReference type="PANTHER" id="PTHR23076:SF97">
    <property type="entry name" value="ATP-DEPENDENT ZINC METALLOPROTEASE YME1L1"/>
    <property type="match status" value="1"/>
</dbReference>
<evidence type="ECO:0000256" key="11">
    <source>
        <dbReference type="ARBA" id="ARBA00022840"/>
    </source>
</evidence>
<dbReference type="GO" id="GO:0016887">
    <property type="term" value="F:ATP hydrolysis activity"/>
    <property type="evidence" value="ECO:0007669"/>
    <property type="project" value="InterPro"/>
</dbReference>
<keyword evidence="16" id="KW-1133">Transmembrane helix</keyword>
<dbReference type="FunFam" id="1.10.8.60:FF:000001">
    <property type="entry name" value="ATP-dependent zinc metalloprotease FtsH"/>
    <property type="match status" value="1"/>
</dbReference>
<dbReference type="Gene3D" id="3.40.50.300">
    <property type="entry name" value="P-loop containing nucleotide triphosphate hydrolases"/>
    <property type="match status" value="1"/>
</dbReference>
<keyword evidence="16" id="KW-0812">Transmembrane</keyword>
<evidence type="ECO:0000256" key="1">
    <source>
        <dbReference type="ARBA" id="ARBA00001947"/>
    </source>
</evidence>
<keyword evidence="10" id="KW-0862">Zinc</keyword>
<evidence type="ECO:0000313" key="18">
    <source>
        <dbReference type="EMBL" id="KAF2488508.1"/>
    </source>
</evidence>
<evidence type="ECO:0000259" key="17">
    <source>
        <dbReference type="SMART" id="SM00382"/>
    </source>
</evidence>
<keyword evidence="9" id="KW-0378">Hydrolase</keyword>
<dbReference type="InterPro" id="IPR005936">
    <property type="entry name" value="FtsH"/>
</dbReference>
<dbReference type="PANTHER" id="PTHR23076">
    <property type="entry name" value="METALLOPROTEASE M41 FTSH"/>
    <property type="match status" value="1"/>
</dbReference>
<dbReference type="FunFam" id="3.40.50.300:FF:000175">
    <property type="entry name" value="ATP-dependent zinc metalloprotease FTSH 4"/>
    <property type="match status" value="1"/>
</dbReference>
<feature type="region of interest" description="Disordered" evidence="15">
    <location>
        <begin position="797"/>
        <end position="832"/>
    </location>
</feature>
<feature type="domain" description="AAA+ ATPase" evidence="17">
    <location>
        <begin position="383"/>
        <end position="519"/>
    </location>
</feature>
<dbReference type="InterPro" id="IPR041569">
    <property type="entry name" value="AAA_lid_3"/>
</dbReference>
<protein>
    <submittedName>
        <fullName evidence="18">Intermembrane space AAA protease IAP-1</fullName>
    </submittedName>
</protein>
<feature type="transmembrane region" description="Helical" evidence="16">
    <location>
        <begin position="305"/>
        <end position="324"/>
    </location>
</feature>
<keyword evidence="7" id="KW-0479">Metal-binding</keyword>
<sequence>MAFQAPASLQSMASANSQLWPSMSAIIQTPWRALTRQAPSSALSRPSRQIHSERTLETAAQSELHVQSTLELPESLRGVSLSALQFSPPAELLNGHPTISSTLLAVPQNALRFCNPFARILAPRMMTRQYSTMPRFATFANLRPIPRPGNVGLALAQRRTAFGASSSRNLLAHLEATANNNPSSASAQNALYSALLRADMPEILVERYQTGRFATNPASEAVYIKALERVGQAEKAQAMQSAKDSNGHGSTLSAEQMQAIGQAVGSRVRGGNVSVARSGSGDKISPLYVVVEESTGSTVFKWIKFLLYFGLITYISLIVITLMIEASGMLKKVGGTQNTEARPELQTTRFSDVQGCDEAKEELQELVEFLKNPEKFSTLGGRLPKGVLLVGPPGTGKTLLARAVAGEAGVPFFYMSGSEFDEVYVGVGAKRVRELFTAARAKAPAIVFIDELDAIGGKRNERDAAYVKQTLNQLLTDLDGFDQNSGVIFLAATNFPQMLDKALTRPGRFDRQVIVPLPDVRGRVAILKHHMKNVQLATDVDAALLARGTPGFSGAELENIVNQAAVHASKEKKKKVAMIDLEWAKDKVMMGAERKSAVIQEKDKISTAYHEGGHTLVALYTKGADPLYKATIMPRGHALGITFMLPEMDEVSRTKRQYLASLDVSMGGKAAEELIYGEDDVSGGASGDIQNATHVAYVMVTQMGMSDKLGNVDFNSDFSRLSGETKRLIESEVRRLIEEAKVRAKNLLIAKRSELDLLAKALVEYETLDKDEIQKVVKGEKLPLRLTTLPGTPIKLPEITLPSLKPPGGDGDDEPGAGVPGTPGSGVYTGSG</sequence>